<proteinExistence type="predicted"/>
<name>A0A484BLG3_DRONA</name>
<keyword evidence="2" id="KW-1185">Reference proteome</keyword>
<dbReference type="Gene3D" id="3.80.10.10">
    <property type="entry name" value="Ribonuclease Inhibitor"/>
    <property type="match status" value="1"/>
</dbReference>
<evidence type="ECO:0000313" key="2">
    <source>
        <dbReference type="Proteomes" id="UP000295192"/>
    </source>
</evidence>
<dbReference type="AlphaFoldDB" id="A0A484BLG3"/>
<evidence type="ECO:0000313" key="1">
    <source>
        <dbReference type="EMBL" id="TDG49627.1"/>
    </source>
</evidence>
<dbReference type="Proteomes" id="UP000295192">
    <property type="component" value="Unassembled WGS sequence"/>
</dbReference>
<reference evidence="1 2" key="1">
    <citation type="journal article" date="2019" name="J. Hered.">
        <title>An Improved Genome Assembly for Drosophila navojoa, the Basal Species in the mojavensis Cluster.</title>
        <authorList>
            <person name="Vanderlinde T."/>
            <person name="Dupim E.G."/>
            <person name="Nazario-Yepiz N.O."/>
            <person name="Carvalho A.B."/>
        </authorList>
    </citation>
    <scope>NUCLEOTIDE SEQUENCE [LARGE SCALE GENOMIC DNA]</scope>
    <source>
        <strain evidence="1">Navoj_Jal97</strain>
        <tissue evidence="1">Whole organism</tissue>
    </source>
</reference>
<dbReference type="EMBL" id="LSRL02000021">
    <property type="protein sequence ID" value="TDG49627.1"/>
    <property type="molecule type" value="Genomic_DNA"/>
</dbReference>
<dbReference type="SUPFAM" id="SSF52058">
    <property type="entry name" value="L domain-like"/>
    <property type="match status" value="1"/>
</dbReference>
<comment type="caution">
    <text evidence="1">The sequence shown here is derived from an EMBL/GenBank/DDBJ whole genome shotgun (WGS) entry which is preliminary data.</text>
</comment>
<dbReference type="OrthoDB" id="7872399at2759"/>
<accession>A0A484BLG3</accession>
<organism evidence="1 2">
    <name type="scientific">Drosophila navojoa</name>
    <name type="common">Fruit fly</name>
    <dbReference type="NCBI Taxonomy" id="7232"/>
    <lineage>
        <taxon>Eukaryota</taxon>
        <taxon>Metazoa</taxon>
        <taxon>Ecdysozoa</taxon>
        <taxon>Arthropoda</taxon>
        <taxon>Hexapoda</taxon>
        <taxon>Insecta</taxon>
        <taxon>Pterygota</taxon>
        <taxon>Neoptera</taxon>
        <taxon>Endopterygota</taxon>
        <taxon>Diptera</taxon>
        <taxon>Brachycera</taxon>
        <taxon>Muscomorpha</taxon>
        <taxon>Ephydroidea</taxon>
        <taxon>Drosophilidae</taxon>
        <taxon>Drosophila</taxon>
    </lineage>
</organism>
<protein>
    <submittedName>
        <fullName evidence="1">Uncharacterized protein</fullName>
    </submittedName>
</protein>
<gene>
    <name evidence="1" type="ORF">AWZ03_003865</name>
</gene>
<dbReference type="OMA" id="MINIDEA"/>
<dbReference type="InterPro" id="IPR032675">
    <property type="entry name" value="LRR_dom_sf"/>
</dbReference>
<sequence length="513" mass="57714">MDPRSIKLLASLPLLRELRIKSVSDLNDVREGVLSVLLGCGNEVSVIREYREITYIKDIQKLKLVNTSYEDTDYNAGDYALLAGLPPLNTLYIEGMHMVGSFAGLFQALAEVENSALQEIQIVQSNISYSFPKPMINIDEANAIAKILTLKKLKCGFIDDNSIEVLAKLTALEELFITTHKQGSLTPFFKALSLRKSSNLRCLIIEEYQLTGEETAQVSNVKSLKRLECGFDGHNIESLAQMNELEELVITSIEKEILAQLIEILAAAGPRTLRLLNIISTPIDLSDSQFLVEIKNLDSLQCTFTHNESVELLRELKYLRDLSLHLMHHKSDNDSIKCIAQFNSLTALEVVSTEVGSLTGLLKAMSLRSNQILQSLDITKSEVSPEEILEISKINSLRRLKCGLAKEESLQSLIYLKDLEVLEITTYHDYYDISQPLLRILEACSKMKTIHFYFGTRFACVEFISAALKILKEVRDPIAQGPLEFRVPYYSGLTPEMSALNSEAYLKLYKFVN</sequence>